<keyword evidence="2" id="KW-1185">Reference proteome</keyword>
<dbReference type="HOGENOM" id="CLU_2364151_0_0_1"/>
<reference evidence="2" key="1">
    <citation type="journal article" date="2010" name="Science">
        <title>Signatures of adaptation to obligate biotrophy in the Hyaloperonospora arabidopsidis genome.</title>
        <authorList>
            <person name="Baxter L."/>
            <person name="Tripathy S."/>
            <person name="Ishaque N."/>
            <person name="Boot N."/>
            <person name="Cabral A."/>
            <person name="Kemen E."/>
            <person name="Thines M."/>
            <person name="Ah-Fong A."/>
            <person name="Anderson R."/>
            <person name="Badejoko W."/>
            <person name="Bittner-Eddy P."/>
            <person name="Boore J.L."/>
            <person name="Chibucos M.C."/>
            <person name="Coates M."/>
            <person name="Dehal P."/>
            <person name="Delehaunty K."/>
            <person name="Dong S."/>
            <person name="Downton P."/>
            <person name="Dumas B."/>
            <person name="Fabro G."/>
            <person name="Fronick C."/>
            <person name="Fuerstenberg S.I."/>
            <person name="Fulton L."/>
            <person name="Gaulin E."/>
            <person name="Govers F."/>
            <person name="Hughes L."/>
            <person name="Humphray S."/>
            <person name="Jiang R.H."/>
            <person name="Judelson H."/>
            <person name="Kamoun S."/>
            <person name="Kyung K."/>
            <person name="Meijer H."/>
            <person name="Minx P."/>
            <person name="Morris P."/>
            <person name="Nelson J."/>
            <person name="Phuntumart V."/>
            <person name="Qutob D."/>
            <person name="Rehmany A."/>
            <person name="Rougon-Cardoso A."/>
            <person name="Ryden P."/>
            <person name="Torto-Alalibo T."/>
            <person name="Studholme D."/>
            <person name="Wang Y."/>
            <person name="Win J."/>
            <person name="Wood J."/>
            <person name="Clifton S.W."/>
            <person name="Rogers J."/>
            <person name="Van den Ackerveken G."/>
            <person name="Jones J.D."/>
            <person name="McDowell J.M."/>
            <person name="Beynon J."/>
            <person name="Tyler B.M."/>
        </authorList>
    </citation>
    <scope>NUCLEOTIDE SEQUENCE [LARGE SCALE GENOMIC DNA]</scope>
    <source>
        <strain evidence="2">Emoy2</strain>
    </source>
</reference>
<proteinExistence type="predicted"/>
<dbReference type="EnsemblProtists" id="HpaT807662">
    <property type="protein sequence ID" value="HpaP807662"/>
    <property type="gene ID" value="HpaG807662"/>
</dbReference>
<dbReference type="EMBL" id="JH598426">
    <property type="status" value="NOT_ANNOTATED_CDS"/>
    <property type="molecule type" value="Genomic_DNA"/>
</dbReference>
<protein>
    <submittedName>
        <fullName evidence="1">Uncharacterized protein</fullName>
    </submittedName>
</protein>
<dbReference type="Proteomes" id="UP000011713">
    <property type="component" value="Unassembled WGS sequence"/>
</dbReference>
<dbReference type="AlphaFoldDB" id="M4BMM5"/>
<reference evidence="1" key="2">
    <citation type="submission" date="2015-06" db="UniProtKB">
        <authorList>
            <consortium name="EnsemblProtists"/>
        </authorList>
    </citation>
    <scope>IDENTIFICATION</scope>
    <source>
        <strain evidence="1">Emoy2</strain>
    </source>
</reference>
<accession>M4BMM5</accession>
<organism evidence="1 2">
    <name type="scientific">Hyaloperonospora arabidopsidis (strain Emoy2)</name>
    <name type="common">Downy mildew agent</name>
    <name type="synonym">Peronospora arabidopsidis</name>
    <dbReference type="NCBI Taxonomy" id="559515"/>
    <lineage>
        <taxon>Eukaryota</taxon>
        <taxon>Sar</taxon>
        <taxon>Stramenopiles</taxon>
        <taxon>Oomycota</taxon>
        <taxon>Peronosporomycetes</taxon>
        <taxon>Peronosporales</taxon>
        <taxon>Peronosporaceae</taxon>
        <taxon>Hyaloperonospora</taxon>
    </lineage>
</organism>
<sequence>MELKPFDVYESMPIASWDDDIRARQWRDASDVQCPSLEQFLRYVGRVGGELKYDVLISLPKKKASAEILRDYLKELGKDHVKEHASQLLAALDANV</sequence>
<evidence type="ECO:0000313" key="1">
    <source>
        <dbReference type="EnsemblProtists" id="HpaP807662"/>
    </source>
</evidence>
<evidence type="ECO:0000313" key="2">
    <source>
        <dbReference type="Proteomes" id="UP000011713"/>
    </source>
</evidence>
<dbReference type="VEuPathDB" id="FungiDB:HpaG807662"/>
<dbReference type="InParanoid" id="M4BMM5"/>
<name>M4BMM5_HYAAE</name>